<protein>
    <submittedName>
        <fullName evidence="1">Uncharacterized protein</fullName>
    </submittedName>
</protein>
<dbReference type="Proteomes" id="UP000831701">
    <property type="component" value="Chromosome 3"/>
</dbReference>
<sequence length="568" mass="62711">MTQATEMTQTTQATQATETTPTTPPSPSPASGLSEVMSRLVLFASAVVALWSASVLSLSGCLTPNCGISSCWFSLVVFPRVGSVFSSAPEAHMLLRSRRANSFLEELKPASMERECVEERCDFEEAREIFQTREATKHFTLTLKSSCFVFYSWSSGRCTQSIVGNVFMLIVFQMGTSVTPTCVFMEPVWICTRPTPAAVTTDTEGRYCDLRETQTATNCSVENGGCDHDCLESDDGLTRRCSCLSGYKLHDDSKKCVPKGSSTCGQLLIGRSSYTKPRDGLLPWMVGGEVGKKGESPWQVIYETGSVECVCVQVLLLNARGRFHCGGVLIGESWVLTAAHCLNNNLKFRVRLGDYERHRDEGSEVTLRVEQTFKHPNYNSRTVDNDIALLRLETPAPFSEFILPICLPGREMAERVLHLNGTPTVVSGWGKDIHDQYSSALNVIKIPTGGPRRLRPPDVPQHHRQRPLRRDPRTDDGRLQGGQRRTHGHSVQKHLVPDRPGFVGRGLRPAGQAGRLHQSVQLQRVDPESASRVGQKSTSTRTPDCLNHLKQSIRSGLLNPQKGLSPAE</sequence>
<accession>A0ACB8X358</accession>
<evidence type="ECO:0000313" key="1">
    <source>
        <dbReference type="EMBL" id="KAI3374538.1"/>
    </source>
</evidence>
<keyword evidence="2" id="KW-1185">Reference proteome</keyword>
<gene>
    <name evidence="1" type="ORF">L3Q82_021118</name>
</gene>
<organism evidence="1 2">
    <name type="scientific">Scortum barcoo</name>
    <name type="common">barcoo grunter</name>
    <dbReference type="NCBI Taxonomy" id="214431"/>
    <lineage>
        <taxon>Eukaryota</taxon>
        <taxon>Metazoa</taxon>
        <taxon>Chordata</taxon>
        <taxon>Craniata</taxon>
        <taxon>Vertebrata</taxon>
        <taxon>Euteleostomi</taxon>
        <taxon>Actinopterygii</taxon>
        <taxon>Neopterygii</taxon>
        <taxon>Teleostei</taxon>
        <taxon>Neoteleostei</taxon>
        <taxon>Acanthomorphata</taxon>
        <taxon>Eupercaria</taxon>
        <taxon>Centrarchiformes</taxon>
        <taxon>Terapontoidei</taxon>
        <taxon>Terapontidae</taxon>
        <taxon>Scortum</taxon>
    </lineage>
</organism>
<evidence type="ECO:0000313" key="2">
    <source>
        <dbReference type="Proteomes" id="UP000831701"/>
    </source>
</evidence>
<proteinExistence type="predicted"/>
<dbReference type="EMBL" id="CM041533">
    <property type="protein sequence ID" value="KAI3374538.1"/>
    <property type="molecule type" value="Genomic_DNA"/>
</dbReference>
<name>A0ACB8X358_9TELE</name>
<feature type="non-terminal residue" evidence="1">
    <location>
        <position position="568"/>
    </location>
</feature>
<comment type="caution">
    <text evidence="1">The sequence shown here is derived from an EMBL/GenBank/DDBJ whole genome shotgun (WGS) entry which is preliminary data.</text>
</comment>
<reference evidence="1" key="1">
    <citation type="submission" date="2022-04" db="EMBL/GenBank/DDBJ databases">
        <title>Jade perch genome.</title>
        <authorList>
            <person name="Chao B."/>
        </authorList>
    </citation>
    <scope>NUCLEOTIDE SEQUENCE</scope>
    <source>
        <strain evidence="1">CB-2022</strain>
    </source>
</reference>